<dbReference type="SMART" id="SM00382">
    <property type="entry name" value="AAA"/>
    <property type="match status" value="2"/>
</dbReference>
<keyword evidence="2" id="KW-0547">Nucleotide-binding</keyword>
<keyword evidence="3 6" id="KW-0067">ATP-binding</keyword>
<dbReference type="Gene3D" id="3.40.50.300">
    <property type="entry name" value="P-loop containing nucleotide triphosphate hydrolases"/>
    <property type="match status" value="2"/>
</dbReference>
<dbReference type="InterPro" id="IPR050611">
    <property type="entry name" value="ABCF"/>
</dbReference>
<dbReference type="InterPro" id="IPR027417">
    <property type="entry name" value="P-loop_NTPase"/>
</dbReference>
<dbReference type="InterPro" id="IPR003593">
    <property type="entry name" value="AAA+_ATPase"/>
</dbReference>
<dbReference type="Pfam" id="PF00005">
    <property type="entry name" value="ABC_tran"/>
    <property type="match status" value="2"/>
</dbReference>
<sequence length="482" mass="54201">MSKNEVIIRFEDVSFKFGEEKTILDDVSFSVRKNSKITIMGQNGAGKSTIFKMMTGKLKPQSGQIHIALGATVGIAEQMVPVDKLEMTILDYFKSAFSENIYGIERNIKEVLNAVNLSILIDKRVKDLSGGQKARLLLAYALIQEPDILLLDEPTNNLDDEGIAHLTSFLIMYDKTCIVISHDTDFLNTFTDGVLNLDVSTHKVEQYVGNYYDVIDQIDRQVQRQRMEVARTERSIRERFTKVNKLGGKSVAMRRLARKVRDDIAEYRANMTDIRQEEKTIPHFTITAQHCPGSVIKINSITIIKDNSPVEKEINIDLRRGDHMLISGPNGIGKSTMLRAMLAGEGVNIGENVRVGYYSQDFSELDYDSTAFSALREVALPDKKDQDIYAAAGRFLLRGSLLQNKVASLSEGQKGLLCYARFMLQEPGLLIMDEPTNHINFRHIPVIADALQNYAGVLIVVSHVPDFVSKLKIDRVLDLRKL</sequence>
<dbReference type="CDD" id="cd03221">
    <property type="entry name" value="ABCF_EF-3"/>
    <property type="match status" value="1"/>
</dbReference>
<dbReference type="PROSITE" id="PS50893">
    <property type="entry name" value="ABC_TRANSPORTER_2"/>
    <property type="match status" value="2"/>
</dbReference>
<dbReference type="PANTHER" id="PTHR19211">
    <property type="entry name" value="ATP-BINDING TRANSPORT PROTEIN-RELATED"/>
    <property type="match status" value="1"/>
</dbReference>
<evidence type="ECO:0000256" key="3">
    <source>
        <dbReference type="ARBA" id="ARBA00022840"/>
    </source>
</evidence>
<keyword evidence="4" id="KW-0175">Coiled coil</keyword>
<reference evidence="6" key="1">
    <citation type="journal article" date="2022" name="ISME J.">
        <title>A general approach to explore prokaryotic protein glycosylation reveals the unique surface layer modulation of an anammox bacterium.</title>
        <authorList>
            <person name="Pabst M."/>
            <person name="Grouzdev D.S."/>
            <person name="Lawson C.E."/>
            <person name="Kleikamp H.B.C."/>
            <person name="de Ram C."/>
            <person name="Louwen R."/>
            <person name="Lin Y.M."/>
            <person name="Lucker S."/>
            <person name="van Loosdrecht M.C.M."/>
            <person name="Laureni M."/>
        </authorList>
    </citation>
    <scope>NUCLEOTIDE SEQUENCE</scope>
    <source>
        <strain evidence="6">BROCD043</strain>
    </source>
</reference>
<dbReference type="InterPro" id="IPR003439">
    <property type="entry name" value="ABC_transporter-like_ATP-bd"/>
</dbReference>
<dbReference type="EMBL" id="JACFOF010000020">
    <property type="protein sequence ID" value="MBW7954149.1"/>
    <property type="molecule type" value="Genomic_DNA"/>
</dbReference>
<feature type="domain" description="ABC transporter" evidence="5">
    <location>
        <begin position="296"/>
        <end position="482"/>
    </location>
</feature>
<name>A0A952AHY0_9BACT</name>
<evidence type="ECO:0000256" key="1">
    <source>
        <dbReference type="ARBA" id="ARBA00022737"/>
    </source>
</evidence>
<dbReference type="GO" id="GO:0016887">
    <property type="term" value="F:ATP hydrolysis activity"/>
    <property type="evidence" value="ECO:0007669"/>
    <property type="project" value="InterPro"/>
</dbReference>
<dbReference type="GO" id="GO:0005524">
    <property type="term" value="F:ATP binding"/>
    <property type="evidence" value="ECO:0007669"/>
    <property type="project" value="UniProtKB-KW"/>
</dbReference>
<dbReference type="Proteomes" id="UP000781173">
    <property type="component" value="Unassembled WGS sequence"/>
</dbReference>
<comment type="caution">
    <text evidence="6">The sequence shown here is derived from an EMBL/GenBank/DDBJ whole genome shotgun (WGS) entry which is preliminary data.</text>
</comment>
<evidence type="ECO:0000259" key="5">
    <source>
        <dbReference type="PROSITE" id="PS50893"/>
    </source>
</evidence>
<protein>
    <submittedName>
        <fullName evidence="6">ABC-F family ATP-binding cassette domain-containing protein</fullName>
    </submittedName>
</protein>
<dbReference type="PANTHER" id="PTHR19211:SF14">
    <property type="entry name" value="ATP-BINDING CASSETTE SUB-FAMILY F MEMBER 1"/>
    <property type="match status" value="1"/>
</dbReference>
<gene>
    <name evidence="6" type="ORF">H3C67_05195</name>
</gene>
<dbReference type="AlphaFoldDB" id="A0A952AHY0"/>
<proteinExistence type="predicted"/>
<evidence type="ECO:0000256" key="2">
    <source>
        <dbReference type="ARBA" id="ARBA00022741"/>
    </source>
</evidence>
<keyword evidence="1" id="KW-0677">Repeat</keyword>
<evidence type="ECO:0000313" key="7">
    <source>
        <dbReference type="Proteomes" id="UP000781173"/>
    </source>
</evidence>
<organism evidence="6 7">
    <name type="scientific">Candidatus Dojkabacteria bacterium</name>
    <dbReference type="NCBI Taxonomy" id="2099670"/>
    <lineage>
        <taxon>Bacteria</taxon>
        <taxon>Candidatus Dojkabacteria</taxon>
    </lineage>
</organism>
<evidence type="ECO:0000256" key="4">
    <source>
        <dbReference type="SAM" id="Coils"/>
    </source>
</evidence>
<accession>A0A952AHY0</accession>
<dbReference type="SUPFAM" id="SSF52540">
    <property type="entry name" value="P-loop containing nucleoside triphosphate hydrolases"/>
    <property type="match status" value="2"/>
</dbReference>
<evidence type="ECO:0000313" key="6">
    <source>
        <dbReference type="EMBL" id="MBW7954149.1"/>
    </source>
</evidence>
<feature type="domain" description="ABC transporter" evidence="5">
    <location>
        <begin position="8"/>
        <end position="224"/>
    </location>
</feature>
<feature type="coiled-coil region" evidence="4">
    <location>
        <begin position="215"/>
        <end position="277"/>
    </location>
</feature>